<protein>
    <recommendedName>
        <fullName evidence="2">Retrotransposon gag domain-containing protein</fullName>
    </recommendedName>
</protein>
<sequence>MHLLSHLLPRLSASNPLDDRAHPMTNTNQALDLEDLYCEIHSMTEQMRTMNETNALLIQHLTINNPPPPPPAPGREVRRRGRSPCRGDQLPRHRNKSTTQRIRDLNAQIDAINTGASVSMIVDALIKHTEPPFTDRVMRIRVFSKFKLPTQLGVYEGKIDPMHHLDSYKSLMALQRYSDEVMCKAFSTTLKGSVRLWYKKLSLGTIDSFDDLSKLFIANFMSCRVRQKNASHLFTVHQKEIESLKDYVKWFNQAVLEVDDPNDKVVVMAMMEGLRLGPLFDSLSKNVPETLSILVE</sequence>
<dbReference type="OrthoDB" id="1737504at2759"/>
<evidence type="ECO:0000313" key="3">
    <source>
        <dbReference type="EMBL" id="GFS36638.1"/>
    </source>
</evidence>
<evidence type="ECO:0000313" key="4">
    <source>
        <dbReference type="Proteomes" id="UP000585474"/>
    </source>
</evidence>
<gene>
    <name evidence="3" type="ORF">Acr_00g0047130</name>
</gene>
<evidence type="ECO:0000259" key="2">
    <source>
        <dbReference type="Pfam" id="PF03732"/>
    </source>
</evidence>
<proteinExistence type="predicted"/>
<dbReference type="EMBL" id="BJWL01000258">
    <property type="protein sequence ID" value="GFS36638.1"/>
    <property type="molecule type" value="Genomic_DNA"/>
</dbReference>
<dbReference type="Pfam" id="PF03732">
    <property type="entry name" value="Retrotrans_gag"/>
    <property type="match status" value="1"/>
</dbReference>
<feature type="region of interest" description="Disordered" evidence="1">
    <location>
        <begin position="61"/>
        <end position="99"/>
    </location>
</feature>
<dbReference type="PANTHER" id="PTHR33223:SF10">
    <property type="entry name" value="AMINOTRANSFERASE-LIKE PLANT MOBILE DOMAIN-CONTAINING PROTEIN"/>
    <property type="match status" value="1"/>
</dbReference>
<keyword evidence="4" id="KW-1185">Reference proteome</keyword>
<dbReference type="AlphaFoldDB" id="A0A7J0DLJ8"/>
<accession>A0A7J0DLJ8</accession>
<dbReference type="PANTHER" id="PTHR33223">
    <property type="entry name" value="CCHC-TYPE DOMAIN-CONTAINING PROTEIN"/>
    <property type="match status" value="1"/>
</dbReference>
<dbReference type="Proteomes" id="UP000585474">
    <property type="component" value="Unassembled WGS sequence"/>
</dbReference>
<comment type="caution">
    <text evidence="3">The sequence shown here is derived from an EMBL/GenBank/DDBJ whole genome shotgun (WGS) entry which is preliminary data.</text>
</comment>
<dbReference type="InterPro" id="IPR005162">
    <property type="entry name" value="Retrotrans_gag_dom"/>
</dbReference>
<reference evidence="4" key="1">
    <citation type="submission" date="2019-07" db="EMBL/GenBank/DDBJ databases">
        <title>De Novo Assembly of kiwifruit Actinidia rufa.</title>
        <authorList>
            <person name="Sugita-Konishi S."/>
            <person name="Sato K."/>
            <person name="Mori E."/>
            <person name="Abe Y."/>
            <person name="Kisaki G."/>
            <person name="Hamano K."/>
            <person name="Suezawa K."/>
            <person name="Otani M."/>
            <person name="Fukuda T."/>
            <person name="Manabe T."/>
            <person name="Gomi K."/>
            <person name="Tabuchi M."/>
            <person name="Akimitsu K."/>
            <person name="Kataoka I."/>
        </authorList>
    </citation>
    <scope>NUCLEOTIDE SEQUENCE [LARGE SCALE GENOMIC DNA]</scope>
    <source>
        <strain evidence="4">cv. Fuchu</strain>
    </source>
</reference>
<feature type="domain" description="Retrotransposon gag" evidence="2">
    <location>
        <begin position="185"/>
        <end position="275"/>
    </location>
</feature>
<organism evidence="3 4">
    <name type="scientific">Actinidia rufa</name>
    <dbReference type="NCBI Taxonomy" id="165716"/>
    <lineage>
        <taxon>Eukaryota</taxon>
        <taxon>Viridiplantae</taxon>
        <taxon>Streptophyta</taxon>
        <taxon>Embryophyta</taxon>
        <taxon>Tracheophyta</taxon>
        <taxon>Spermatophyta</taxon>
        <taxon>Magnoliopsida</taxon>
        <taxon>eudicotyledons</taxon>
        <taxon>Gunneridae</taxon>
        <taxon>Pentapetalae</taxon>
        <taxon>asterids</taxon>
        <taxon>Ericales</taxon>
        <taxon>Actinidiaceae</taxon>
        <taxon>Actinidia</taxon>
    </lineage>
</organism>
<name>A0A7J0DLJ8_9ERIC</name>
<evidence type="ECO:0000256" key="1">
    <source>
        <dbReference type="SAM" id="MobiDB-lite"/>
    </source>
</evidence>